<protein>
    <submittedName>
        <fullName evidence="1">Uncharacterized protein</fullName>
    </submittedName>
</protein>
<evidence type="ECO:0000313" key="2">
    <source>
        <dbReference type="Proteomes" id="UP001589818"/>
    </source>
</evidence>
<organism evidence="1 2">
    <name type="scientific">Paenibacillus mendelii</name>
    <dbReference type="NCBI Taxonomy" id="206163"/>
    <lineage>
        <taxon>Bacteria</taxon>
        <taxon>Bacillati</taxon>
        <taxon>Bacillota</taxon>
        <taxon>Bacilli</taxon>
        <taxon>Bacillales</taxon>
        <taxon>Paenibacillaceae</taxon>
        <taxon>Paenibacillus</taxon>
    </lineage>
</organism>
<reference evidence="1 2" key="1">
    <citation type="submission" date="2024-09" db="EMBL/GenBank/DDBJ databases">
        <authorList>
            <person name="Sun Q."/>
            <person name="Mori K."/>
        </authorList>
    </citation>
    <scope>NUCLEOTIDE SEQUENCE [LARGE SCALE GENOMIC DNA]</scope>
    <source>
        <strain evidence="1 2">CCM 4839</strain>
    </source>
</reference>
<dbReference type="EMBL" id="JBHLVF010000011">
    <property type="protein sequence ID" value="MFC0391628.1"/>
    <property type="molecule type" value="Genomic_DNA"/>
</dbReference>
<comment type="caution">
    <text evidence="1">The sequence shown here is derived from an EMBL/GenBank/DDBJ whole genome shotgun (WGS) entry which is preliminary data.</text>
</comment>
<gene>
    <name evidence="1" type="ORF">ACFFJ8_09590</name>
</gene>
<keyword evidence="2" id="KW-1185">Reference proteome</keyword>
<evidence type="ECO:0000313" key="1">
    <source>
        <dbReference type="EMBL" id="MFC0391628.1"/>
    </source>
</evidence>
<sequence>MEQSIKRVSGVPATISSAAAHHKPFQLQLTWSQLKSERLVARVQSSIIEKAANPALSVGFAAFSSYFRDSHTWVLPIWDSPPPAIAG</sequence>
<dbReference type="Proteomes" id="UP001589818">
    <property type="component" value="Unassembled WGS sequence"/>
</dbReference>
<dbReference type="RefSeq" id="WP_204819727.1">
    <property type="nucleotide sequence ID" value="NZ_JANHOF010000006.1"/>
</dbReference>
<proteinExistence type="predicted"/>
<name>A0ABV6J6X0_9BACL</name>
<accession>A0ABV6J6X0</accession>